<feature type="compositionally biased region" description="Basic and acidic residues" evidence="1">
    <location>
        <begin position="89"/>
        <end position="105"/>
    </location>
</feature>
<reference evidence="2 3" key="1">
    <citation type="submission" date="2024-06" db="EMBL/GenBank/DDBJ databases">
        <title>The Natural Products Discovery Center: Release of the First 8490 Sequenced Strains for Exploring Actinobacteria Biosynthetic Diversity.</title>
        <authorList>
            <person name="Kalkreuter E."/>
            <person name="Kautsar S.A."/>
            <person name="Yang D."/>
            <person name="Bader C.D."/>
            <person name="Teijaro C.N."/>
            <person name="Fluegel L."/>
            <person name="Davis C.M."/>
            <person name="Simpson J.R."/>
            <person name="Lauterbach L."/>
            <person name="Steele A.D."/>
            <person name="Gui C."/>
            <person name="Meng S."/>
            <person name="Li G."/>
            <person name="Viehrig K."/>
            <person name="Ye F."/>
            <person name="Su P."/>
            <person name="Kiefer A.F."/>
            <person name="Nichols A."/>
            <person name="Cepeda A.J."/>
            <person name="Yan W."/>
            <person name="Fan B."/>
            <person name="Jiang Y."/>
            <person name="Adhikari A."/>
            <person name="Zheng C.-J."/>
            <person name="Schuster L."/>
            <person name="Cowan T.M."/>
            <person name="Smanski M.J."/>
            <person name="Chevrette M.G."/>
            <person name="De Carvalho L.P.S."/>
            <person name="Shen B."/>
        </authorList>
    </citation>
    <scope>NUCLEOTIDE SEQUENCE [LARGE SCALE GENOMIC DNA]</scope>
    <source>
        <strain evidence="2 3">NPDC000632</strain>
    </source>
</reference>
<dbReference type="SUPFAM" id="SSF48452">
    <property type="entry name" value="TPR-like"/>
    <property type="match status" value="1"/>
</dbReference>
<dbReference type="RefSeq" id="WP_350720403.1">
    <property type="nucleotide sequence ID" value="NZ_JBEPCO010000019.1"/>
</dbReference>
<evidence type="ECO:0000256" key="1">
    <source>
        <dbReference type="SAM" id="MobiDB-lite"/>
    </source>
</evidence>
<name>A0ABV1VEG8_9ACTN</name>
<keyword evidence="3" id="KW-1185">Reference proteome</keyword>
<dbReference type="Proteomes" id="UP001490330">
    <property type="component" value="Unassembled WGS sequence"/>
</dbReference>
<dbReference type="InterPro" id="IPR011990">
    <property type="entry name" value="TPR-like_helical_dom_sf"/>
</dbReference>
<dbReference type="EMBL" id="JBEPCV010000011">
    <property type="protein sequence ID" value="MER6904886.1"/>
    <property type="molecule type" value="Genomic_DNA"/>
</dbReference>
<gene>
    <name evidence="2" type="ORF">ABT322_14100</name>
</gene>
<sequence>MSRRRRHNALLAELLAEADMSAAQLARDVDRLAAAQGMSLNYDRTAVAHWLSGSRPKAPVPEFVAEALTRRTGRPVDPEETGLAETAADDGREGDIKRDRPEDPLRSLVTLARTDADPARRARLMRAVFRQSVPPGIEPASLPGDVGLGARRSRVSEADVERARYMLDQFAGNWSLFGGGHARASSASYLGDDIGRLLTKPASPPLRRELLSVTGQLAHLLGDMAADAGYQGLAQRYYYAALRTAAENRDRRTRAITLRALSVQAVRMGALRYAVDLADAAITAADTEDSDDLRAFVLVQRAYVRVLSGESRSVYQDLETAEACLARAASRPGPFTCYPRAGMAYRKGLVLLRLGHTPAALDALRYSAEDRPPHDRRRRAFSQARVALALLDLGRVDEACVYGRLFTEEYAFLRSHRSTVLLKELQARLVRFRRVPEAVLLLNRIAPLAAGPSAIRSGAHSIAPFD</sequence>
<accession>A0ABV1VEG8</accession>
<organism evidence="2 3">
    <name type="scientific">Streptomyces flaveolus</name>
    <dbReference type="NCBI Taxonomy" id="67297"/>
    <lineage>
        <taxon>Bacteria</taxon>
        <taxon>Bacillati</taxon>
        <taxon>Actinomycetota</taxon>
        <taxon>Actinomycetes</taxon>
        <taxon>Kitasatosporales</taxon>
        <taxon>Streptomycetaceae</taxon>
        <taxon>Streptomyces</taxon>
    </lineage>
</organism>
<evidence type="ECO:0008006" key="4">
    <source>
        <dbReference type="Google" id="ProtNLM"/>
    </source>
</evidence>
<proteinExistence type="predicted"/>
<evidence type="ECO:0000313" key="3">
    <source>
        <dbReference type="Proteomes" id="UP001490330"/>
    </source>
</evidence>
<protein>
    <recommendedName>
        <fullName evidence="4">Transcriptional regulator</fullName>
    </recommendedName>
</protein>
<comment type="caution">
    <text evidence="2">The sequence shown here is derived from an EMBL/GenBank/DDBJ whole genome shotgun (WGS) entry which is preliminary data.</text>
</comment>
<evidence type="ECO:0000313" key="2">
    <source>
        <dbReference type="EMBL" id="MER6904886.1"/>
    </source>
</evidence>
<feature type="region of interest" description="Disordered" evidence="1">
    <location>
        <begin position="71"/>
        <end position="105"/>
    </location>
</feature>